<evidence type="ECO:0000313" key="9">
    <source>
        <dbReference type="Proteomes" id="UP000286268"/>
    </source>
</evidence>
<dbReference type="PROSITE" id="PS50943">
    <property type="entry name" value="HTH_CROC1"/>
    <property type="match status" value="1"/>
</dbReference>
<name>A0A3R5UAV6_9CLOT</name>
<protein>
    <recommendedName>
        <fullName evidence="7">HTH cro/C1-type domain-containing protein</fullName>
    </recommendedName>
</protein>
<dbReference type="SUPFAM" id="SSF48452">
    <property type="entry name" value="TPR-like"/>
    <property type="match status" value="2"/>
</dbReference>
<proteinExistence type="inferred from homology"/>
<dbReference type="EMBL" id="CP025746">
    <property type="protein sequence ID" value="QAA34011.1"/>
    <property type="molecule type" value="Genomic_DNA"/>
</dbReference>
<feature type="repeat" description="TPR" evidence="6">
    <location>
        <begin position="156"/>
        <end position="189"/>
    </location>
</feature>
<accession>A0A3R5UAV6</accession>
<dbReference type="AlphaFoldDB" id="A0A3R5UAV6"/>
<evidence type="ECO:0000256" key="6">
    <source>
        <dbReference type="PROSITE-ProRule" id="PRU00339"/>
    </source>
</evidence>
<dbReference type="InterPro" id="IPR051476">
    <property type="entry name" value="Bac_ResReg_Asp_Phosphatase"/>
</dbReference>
<gene>
    <name evidence="8" type="ORF">C1I91_21615</name>
</gene>
<evidence type="ECO:0000256" key="3">
    <source>
        <dbReference type="ARBA" id="ARBA00022737"/>
    </source>
</evidence>
<keyword evidence="4 6" id="KW-0802">TPR repeat</keyword>
<keyword evidence="2" id="KW-0963">Cytoplasm</keyword>
<dbReference type="RefSeq" id="WP_128214732.1">
    <property type="nucleotide sequence ID" value="NZ_CP025746.1"/>
</dbReference>
<evidence type="ECO:0000256" key="1">
    <source>
        <dbReference type="ARBA" id="ARBA00004496"/>
    </source>
</evidence>
<evidence type="ECO:0000259" key="7">
    <source>
        <dbReference type="PROSITE" id="PS50943"/>
    </source>
</evidence>
<comment type="similarity">
    <text evidence="5">Belongs to the Rap family.</text>
</comment>
<reference evidence="8 9" key="1">
    <citation type="submission" date="2018-01" db="EMBL/GenBank/DDBJ databases">
        <title>Genome Sequencing and Assembly of Anaerobacter polyendosporus strain CT4.</title>
        <authorList>
            <person name="Tachaapaikoon C."/>
            <person name="Sutheeworapong S."/>
            <person name="Jenjaroenpun P."/>
            <person name="Wongsurawat T."/>
            <person name="Nookeaw I."/>
            <person name="Cheawchanlertfa P."/>
            <person name="Kosugi A."/>
            <person name="Cheevadhanarak S."/>
            <person name="Ratanakhanokchai K."/>
        </authorList>
    </citation>
    <scope>NUCLEOTIDE SEQUENCE [LARGE SCALE GENOMIC DNA]</scope>
    <source>
        <strain evidence="8 9">CT4</strain>
    </source>
</reference>
<evidence type="ECO:0000313" key="8">
    <source>
        <dbReference type="EMBL" id="QAA34011.1"/>
    </source>
</evidence>
<evidence type="ECO:0000256" key="5">
    <source>
        <dbReference type="ARBA" id="ARBA00038253"/>
    </source>
</evidence>
<dbReference type="OrthoDB" id="5516148at2"/>
<dbReference type="InterPro" id="IPR011990">
    <property type="entry name" value="TPR-like_helical_dom_sf"/>
</dbReference>
<dbReference type="PANTHER" id="PTHR46630:SF1">
    <property type="entry name" value="TETRATRICOPEPTIDE REPEAT PROTEIN 29"/>
    <property type="match status" value="1"/>
</dbReference>
<dbReference type="Proteomes" id="UP000286268">
    <property type="component" value="Chromosome"/>
</dbReference>
<keyword evidence="3" id="KW-0677">Repeat</keyword>
<dbReference type="GO" id="GO:0005737">
    <property type="term" value="C:cytoplasm"/>
    <property type="evidence" value="ECO:0007669"/>
    <property type="project" value="UniProtKB-SubCell"/>
</dbReference>
<evidence type="ECO:0000256" key="4">
    <source>
        <dbReference type="ARBA" id="ARBA00022803"/>
    </source>
</evidence>
<dbReference type="PROSITE" id="PS50005">
    <property type="entry name" value="TPR"/>
    <property type="match status" value="1"/>
</dbReference>
<sequence length="425" mass="49536">MEFYNPSEKIKLMRKKFRVNQAELEGLNMTRAFISMMESGKRTVSKASSKALAEKFNNIAKRISVNLDLDDEYFSRTPKEDARFYCEEQLKKELDFNQLQELIKIAKEFELDDLLAQVYKVLGDKRYKKKEYVEAALYLRKALGKFKELRDDKSQIKVYFSLGLCKRNNGEYEDAIQYFEDSITYALDERDMKTYYKSNVNIATTYCQLNEFDKCLYIIDNSILNHSSEIEFEILCFAKITKATVLYKLEEYEGALKEFFNLVDLVNGKDDSNLAKIYNDIAECYYSLGEYDNSLKYIEKSQQVTLKIDKASLPYTLNTKGKILFKNNLYSESILILNLAIDIAEQYKNIDALLQSYKDLVKVYESKQDYTSITKVMNKLLETLDNFDTSLGRSYAMLKLTEASVHLDDKEEAVSLLNKLENLMV</sequence>
<feature type="domain" description="HTH cro/C1-type" evidence="7">
    <location>
        <begin position="10"/>
        <end position="63"/>
    </location>
</feature>
<dbReference type="PANTHER" id="PTHR46630">
    <property type="entry name" value="TETRATRICOPEPTIDE REPEAT PROTEIN 29"/>
    <property type="match status" value="1"/>
</dbReference>
<dbReference type="CDD" id="cd00093">
    <property type="entry name" value="HTH_XRE"/>
    <property type="match status" value="1"/>
</dbReference>
<keyword evidence="9" id="KW-1185">Reference proteome</keyword>
<dbReference type="Pfam" id="PF13181">
    <property type="entry name" value="TPR_8"/>
    <property type="match status" value="2"/>
</dbReference>
<dbReference type="KEGG" id="cmah:C1I91_21615"/>
<dbReference type="InterPro" id="IPR019734">
    <property type="entry name" value="TPR_rpt"/>
</dbReference>
<dbReference type="InterPro" id="IPR001387">
    <property type="entry name" value="Cro/C1-type_HTH"/>
</dbReference>
<dbReference type="SMART" id="SM00028">
    <property type="entry name" value="TPR"/>
    <property type="match status" value="6"/>
</dbReference>
<organism evidence="8 9">
    <name type="scientific">Clostridium manihotivorum</name>
    <dbReference type="NCBI Taxonomy" id="2320868"/>
    <lineage>
        <taxon>Bacteria</taxon>
        <taxon>Bacillati</taxon>
        <taxon>Bacillota</taxon>
        <taxon>Clostridia</taxon>
        <taxon>Eubacteriales</taxon>
        <taxon>Clostridiaceae</taxon>
        <taxon>Clostridium</taxon>
    </lineage>
</organism>
<dbReference type="Gene3D" id="1.25.40.10">
    <property type="entry name" value="Tetratricopeptide repeat domain"/>
    <property type="match status" value="2"/>
</dbReference>
<comment type="subcellular location">
    <subcellularLocation>
        <location evidence="1">Cytoplasm</location>
    </subcellularLocation>
</comment>
<evidence type="ECO:0000256" key="2">
    <source>
        <dbReference type="ARBA" id="ARBA00022490"/>
    </source>
</evidence>